<keyword evidence="2" id="KW-0597">Phosphoprotein</keyword>
<dbReference type="AlphaFoldDB" id="A0A183IS66"/>
<protein>
    <submittedName>
        <fullName evidence="8">Phosphofurin acidic cluster sorting protein 1</fullName>
    </submittedName>
</protein>
<dbReference type="WBParaSite" id="SBAD_0000671201-mRNA-1">
    <property type="protein sequence ID" value="SBAD_0000671201-mRNA-1"/>
    <property type="gene ID" value="SBAD_0000671201"/>
</dbReference>
<name>A0A183IS66_9BILA</name>
<evidence type="ECO:0000313" key="8">
    <source>
        <dbReference type="WBParaSite" id="SBAD_0000671201-mRNA-1"/>
    </source>
</evidence>
<feature type="compositionally biased region" description="Acidic residues" evidence="3">
    <location>
        <begin position="302"/>
        <end position="311"/>
    </location>
</feature>
<dbReference type="Proteomes" id="UP000270296">
    <property type="component" value="Unassembled WGS sequence"/>
</dbReference>
<evidence type="ECO:0000256" key="1">
    <source>
        <dbReference type="ARBA" id="ARBA00008590"/>
    </source>
</evidence>
<accession>A0A183IS66</accession>
<feature type="region of interest" description="Disordered" evidence="3">
    <location>
        <begin position="402"/>
        <end position="431"/>
    </location>
</feature>
<evidence type="ECO:0000313" key="6">
    <source>
        <dbReference type="EMBL" id="VDP10091.1"/>
    </source>
</evidence>
<dbReference type="OrthoDB" id="28829at2759"/>
<feature type="region of interest" description="Disordered" evidence="3">
    <location>
        <begin position="302"/>
        <end position="383"/>
    </location>
</feature>
<dbReference type="InterPro" id="IPR057541">
    <property type="entry name" value="PACS1/2_N"/>
</dbReference>
<sequence>MEQSHVLPMRLFATWEVDRTGTDCVPRLCMLTINRLTILRSLETDLSCFIIAAKLQGFKRTLRSNDIVVSSSTNGVVDIDLDISFTLQYPHFVKNQSNCLVLMLQRRKKYKNRPMLGFKTLAIGSINLTNVLQHGAIRELALMSNGNAAQMVAKVYFMSFVSQPVEQDETKLKGDGLSVLDLVRVVCFLSERRTIGKRNMNKDQSEGTDDDDEEWSVNEEGASDSEIPIEDQLGIIGGLSRKSAKLASHPARFSLRQKNLKQKFVALLKKFKIPDEEIAEDEGGKKAAEQEIEALFEELENLSDSGPEADDTVSIKSTPKPSLRPYFPSRETLPVLDDEASEESKESGESPAGDADATDDTSDAVVVPVPHPNICRRSSHDQGKFTSLLSPQLSEKLQISLDESQKAGGSGEAASSGKKSRDDKRRTNLRQVSAGLLPERLGLDRLGQSETSVGSKEFFSTPLEYAPVAQQLTALFPSDRTALPDTLFVISAFDVHSSTFLKKLGESGISFAVLSTFKETKSLLSAIINRVQKLCNISTEQRQVIKICIIGADLFFSHWLKAFTELFGSRPNEWVRFFRFYIVSQNNGVIHKFIASVDKQHASLFIADTLWRDWWEKSDLSDTGDC</sequence>
<evidence type="ECO:0000256" key="2">
    <source>
        <dbReference type="ARBA" id="ARBA00022553"/>
    </source>
</evidence>
<comment type="similarity">
    <text evidence="1">Belongs to the PACS family.</text>
</comment>
<dbReference type="Pfam" id="PF25332">
    <property type="entry name" value="C2_PACS_N"/>
    <property type="match status" value="1"/>
</dbReference>
<feature type="domain" description="Phosphofurin acidic cluster sorting protein 1/2 N-terminal C2" evidence="5">
    <location>
        <begin position="7"/>
        <end position="166"/>
    </location>
</feature>
<feature type="compositionally biased region" description="Acidic residues" evidence="3">
    <location>
        <begin position="206"/>
        <end position="224"/>
    </location>
</feature>
<dbReference type="PANTHER" id="PTHR13280">
    <property type="entry name" value="PHOSPHOFURIN ACIDIC CLUSTER SORTING PROTEIN"/>
    <property type="match status" value="1"/>
</dbReference>
<dbReference type="Pfam" id="PF10254">
    <property type="entry name" value="Pacs-1"/>
    <property type="match status" value="1"/>
</dbReference>
<feature type="domain" description="Phosphofurin acidic cluster sorting protein 1/2 C-terminal" evidence="4">
    <location>
        <begin position="468"/>
        <end position="621"/>
    </location>
</feature>
<reference evidence="8" key="1">
    <citation type="submission" date="2016-06" db="UniProtKB">
        <authorList>
            <consortium name="WormBaseParasite"/>
        </authorList>
    </citation>
    <scope>IDENTIFICATION</scope>
</reference>
<dbReference type="InterPro" id="IPR019381">
    <property type="entry name" value="PACS1/2_C"/>
</dbReference>
<proteinExistence type="inferred from homology"/>
<evidence type="ECO:0000259" key="4">
    <source>
        <dbReference type="Pfam" id="PF10254"/>
    </source>
</evidence>
<organism evidence="8">
    <name type="scientific">Soboliphyme baturini</name>
    <dbReference type="NCBI Taxonomy" id="241478"/>
    <lineage>
        <taxon>Eukaryota</taxon>
        <taxon>Metazoa</taxon>
        <taxon>Ecdysozoa</taxon>
        <taxon>Nematoda</taxon>
        <taxon>Enoplea</taxon>
        <taxon>Dorylaimia</taxon>
        <taxon>Dioctophymatida</taxon>
        <taxon>Dioctophymatoidea</taxon>
        <taxon>Soboliphymatidae</taxon>
        <taxon>Soboliphyme</taxon>
    </lineage>
</organism>
<dbReference type="GO" id="GO:0072659">
    <property type="term" value="P:protein localization to plasma membrane"/>
    <property type="evidence" value="ECO:0007669"/>
    <property type="project" value="TreeGrafter"/>
</dbReference>
<reference evidence="6 7" key="2">
    <citation type="submission" date="2018-11" db="EMBL/GenBank/DDBJ databases">
        <authorList>
            <consortium name="Pathogen Informatics"/>
        </authorList>
    </citation>
    <scope>NUCLEOTIDE SEQUENCE [LARGE SCALE GENOMIC DNA]</scope>
</reference>
<evidence type="ECO:0000256" key="3">
    <source>
        <dbReference type="SAM" id="MobiDB-lite"/>
    </source>
</evidence>
<dbReference type="EMBL" id="UZAM01009780">
    <property type="protein sequence ID" value="VDP10091.1"/>
    <property type="molecule type" value="Genomic_DNA"/>
</dbReference>
<keyword evidence="7" id="KW-1185">Reference proteome</keyword>
<evidence type="ECO:0000259" key="5">
    <source>
        <dbReference type="Pfam" id="PF25332"/>
    </source>
</evidence>
<dbReference type="PANTHER" id="PTHR13280:SF17">
    <property type="entry name" value="KRUEPPEL TARGET AT 95D, ISOFORM A"/>
    <property type="match status" value="1"/>
</dbReference>
<evidence type="ECO:0000313" key="7">
    <source>
        <dbReference type="Proteomes" id="UP000270296"/>
    </source>
</evidence>
<feature type="region of interest" description="Disordered" evidence="3">
    <location>
        <begin position="199"/>
        <end position="224"/>
    </location>
</feature>
<gene>
    <name evidence="6" type="ORF">SBAD_LOCUS6462</name>
</gene>